<dbReference type="EMBL" id="JBEPTQ010000002">
    <property type="protein sequence ID" value="MET4718896.1"/>
    <property type="molecule type" value="Genomic_DNA"/>
</dbReference>
<protein>
    <submittedName>
        <fullName evidence="1">Uncharacterized protein</fullName>
    </submittedName>
</protein>
<gene>
    <name evidence="1" type="ORF">ABIF63_003002</name>
</gene>
<reference evidence="1 2" key="1">
    <citation type="submission" date="2024-06" db="EMBL/GenBank/DDBJ databases">
        <title>Genomic Encyclopedia of Type Strains, Phase V (KMG-V): Genome sequencing to study the core and pangenomes of soil and plant-associated prokaryotes.</title>
        <authorList>
            <person name="Whitman W."/>
        </authorList>
    </citation>
    <scope>NUCLEOTIDE SEQUENCE [LARGE SCALE GENOMIC DNA]</scope>
    <source>
        <strain evidence="1 2">USDA 160</strain>
    </source>
</reference>
<keyword evidence="2" id="KW-1185">Reference proteome</keyword>
<proteinExistence type="predicted"/>
<evidence type="ECO:0000313" key="1">
    <source>
        <dbReference type="EMBL" id="MET4718896.1"/>
    </source>
</evidence>
<dbReference type="Proteomes" id="UP001549291">
    <property type="component" value="Unassembled WGS sequence"/>
</dbReference>
<accession>A0ABV2RPU4</accession>
<comment type="caution">
    <text evidence="1">The sequence shown here is derived from an EMBL/GenBank/DDBJ whole genome shotgun (WGS) entry which is preliminary data.</text>
</comment>
<evidence type="ECO:0000313" key="2">
    <source>
        <dbReference type="Proteomes" id="UP001549291"/>
    </source>
</evidence>
<organism evidence="1 2">
    <name type="scientific">Bradyrhizobium japonicum</name>
    <dbReference type="NCBI Taxonomy" id="375"/>
    <lineage>
        <taxon>Bacteria</taxon>
        <taxon>Pseudomonadati</taxon>
        <taxon>Pseudomonadota</taxon>
        <taxon>Alphaproteobacteria</taxon>
        <taxon>Hyphomicrobiales</taxon>
        <taxon>Nitrobacteraceae</taxon>
        <taxon>Bradyrhizobium</taxon>
    </lineage>
</organism>
<sequence length="69" mass="7417">MPAALRSLRAIGASGEATGSDEGDHRILAVLPNVWLGTSVESADYLGRINDLRKVDVAVRFVTHVMIVE</sequence>
<dbReference type="RefSeq" id="WP_157789287.1">
    <property type="nucleotide sequence ID" value="NZ_CP066351.1"/>
</dbReference>
<name>A0ABV2RPU4_BRAJP</name>